<dbReference type="AlphaFoldDB" id="A0A6N7V1F8"/>
<name>A0A6N7V1F8_9FIRM</name>
<keyword evidence="1 2" id="KW-0175">Coiled coil</keyword>
<feature type="coiled-coil region" evidence="2">
    <location>
        <begin position="110"/>
        <end position="224"/>
    </location>
</feature>
<keyword evidence="4" id="KW-1185">Reference proteome</keyword>
<sequence length="536" mass="57866">MKHTNEKVLMSVIAGMTALQGVSSNMMNISATTSHVAYVKQTMTKSDELESKLHDSQKTTEDKKIAVDSAKGASNVASKQVEIVQAAYDARDAAVKQNYQTTYDAIMNELQPILNEIESLETQINDSKKELEEQTTLNEQASANLEQAQKDLDAKKTELAELQNKLASLGDVADLTTALETAKSEQATANETLTSAQEKADAANTELTNAIADAEAKKVAVEEASVAYNNAVADVTVKTNIVAEKQAVVDQFEDENGIENAKAELETAQADLATAQNNVTALSEAMTQAQTAYDAAVNVQQTAQTNYELAVGELETAKTNLANAQESLNKAQTDYDANQKEIEAKNNEISALNTQIANAQSEVDKAQADYDKALNDYNSTSSPLEQAKKNLADFESKYATELSRLTAGSKGYFESLGCYDALKEIFNVNNAFPSRGELASYTHMGQAGDATSLENMQASIAYLKEYDKLRKQNGLSTPKVSMAAMAVAQVNANYAQAEGNHSGVYGYSENLAWGYGEAGTGASPFRGWYDLMLVYL</sequence>
<evidence type="ECO:0000313" key="4">
    <source>
        <dbReference type="Proteomes" id="UP000434241"/>
    </source>
</evidence>
<dbReference type="Proteomes" id="UP000434241">
    <property type="component" value="Unassembled WGS sequence"/>
</dbReference>
<dbReference type="SUPFAM" id="SSF55797">
    <property type="entry name" value="PR-1-like"/>
    <property type="match status" value="1"/>
</dbReference>
<dbReference type="PANTHER" id="PTHR32083">
    <property type="entry name" value="CILIA AND FLAGELLA-ASSOCIATED PROTEIN 58-RELATED"/>
    <property type="match status" value="1"/>
</dbReference>
<organism evidence="3 4">
    <name type="scientific">Holdemanella porci</name>
    <dbReference type="NCBI Taxonomy" id="2652276"/>
    <lineage>
        <taxon>Bacteria</taxon>
        <taxon>Bacillati</taxon>
        <taxon>Bacillota</taxon>
        <taxon>Erysipelotrichia</taxon>
        <taxon>Erysipelotrichales</taxon>
        <taxon>Erysipelotrichaceae</taxon>
        <taxon>Holdemanella</taxon>
    </lineage>
</organism>
<protein>
    <recommendedName>
        <fullName evidence="5">SCP domain-containing protein</fullName>
    </recommendedName>
</protein>
<evidence type="ECO:0000256" key="1">
    <source>
        <dbReference type="ARBA" id="ARBA00023054"/>
    </source>
</evidence>
<feature type="coiled-coil region" evidence="2">
    <location>
        <begin position="258"/>
        <end position="404"/>
    </location>
</feature>
<reference evidence="3 4" key="1">
    <citation type="submission" date="2019-08" db="EMBL/GenBank/DDBJ databases">
        <title>In-depth cultivation of the pig gut microbiome towards novel bacterial diversity and tailored functional studies.</title>
        <authorList>
            <person name="Wylensek D."/>
            <person name="Hitch T.C.A."/>
            <person name="Clavel T."/>
        </authorList>
    </citation>
    <scope>NUCLEOTIDE SEQUENCE [LARGE SCALE GENOMIC DNA]</scope>
    <source>
        <strain evidence="3 4">LKV-472-APC-3</strain>
    </source>
</reference>
<dbReference type="GeneID" id="93158617"/>
<dbReference type="InterPro" id="IPR035940">
    <property type="entry name" value="CAP_sf"/>
</dbReference>
<dbReference type="RefSeq" id="WP_154555882.1">
    <property type="nucleotide sequence ID" value="NZ_VUMR01000018.1"/>
</dbReference>
<comment type="caution">
    <text evidence="3">The sequence shown here is derived from an EMBL/GenBank/DDBJ whole genome shotgun (WGS) entry which is preliminary data.</text>
</comment>
<dbReference type="PANTHER" id="PTHR32083:SF48">
    <property type="entry name" value="TRANS-GOLGI NETWORK-LOCALIZED SYP41-INTERACTING PROTEIN 1"/>
    <property type="match status" value="1"/>
</dbReference>
<evidence type="ECO:0008006" key="5">
    <source>
        <dbReference type="Google" id="ProtNLM"/>
    </source>
</evidence>
<proteinExistence type="predicted"/>
<evidence type="ECO:0000313" key="3">
    <source>
        <dbReference type="EMBL" id="MSS56235.1"/>
    </source>
</evidence>
<evidence type="ECO:0000256" key="2">
    <source>
        <dbReference type="SAM" id="Coils"/>
    </source>
</evidence>
<dbReference type="GO" id="GO:0005856">
    <property type="term" value="C:cytoskeleton"/>
    <property type="evidence" value="ECO:0007669"/>
    <property type="project" value="TreeGrafter"/>
</dbReference>
<dbReference type="EMBL" id="VUMR01000018">
    <property type="protein sequence ID" value="MSS56235.1"/>
    <property type="molecule type" value="Genomic_DNA"/>
</dbReference>
<accession>A0A6N7V1F8</accession>
<gene>
    <name evidence="3" type="ORF">FYJ55_04850</name>
</gene>
<dbReference type="Gene3D" id="1.20.120.330">
    <property type="entry name" value="Nucleotidyltransferases domain 2"/>
    <property type="match status" value="1"/>
</dbReference>